<keyword evidence="5 9" id="KW-0812">Transmembrane</keyword>
<name>A6FX91_9BACT</name>
<accession>A6FX91</accession>
<dbReference type="eggNOG" id="COG2391">
    <property type="taxonomic scope" value="Bacteria"/>
</dbReference>
<keyword evidence="11" id="KW-1185">Reference proteome</keyword>
<feature type="transmembrane region" description="Helical" evidence="9">
    <location>
        <begin position="6"/>
        <end position="23"/>
    </location>
</feature>
<reference evidence="10 11" key="1">
    <citation type="submission" date="2007-06" db="EMBL/GenBank/DDBJ databases">
        <authorList>
            <person name="Shimkets L."/>
            <person name="Ferriera S."/>
            <person name="Johnson J."/>
            <person name="Kravitz S."/>
            <person name="Beeson K."/>
            <person name="Sutton G."/>
            <person name="Rogers Y.-H."/>
            <person name="Friedman R."/>
            <person name="Frazier M."/>
            <person name="Venter J.C."/>
        </authorList>
    </citation>
    <scope>NUCLEOTIDE SEQUENCE [LARGE SCALE GENOMIC DNA]</scope>
    <source>
        <strain evidence="10 11">SIR-1</strain>
    </source>
</reference>
<dbReference type="PANTHER" id="PTHR30574:SF1">
    <property type="entry name" value="SULPHUR TRANSPORT DOMAIN-CONTAINING PROTEIN"/>
    <property type="match status" value="1"/>
</dbReference>
<evidence type="ECO:0000313" key="11">
    <source>
        <dbReference type="Proteomes" id="UP000005801"/>
    </source>
</evidence>
<evidence type="ECO:0000256" key="4">
    <source>
        <dbReference type="ARBA" id="ARBA00022519"/>
    </source>
</evidence>
<evidence type="ECO:0000256" key="7">
    <source>
        <dbReference type="ARBA" id="ARBA00023136"/>
    </source>
</evidence>
<keyword evidence="7 9" id="KW-0472">Membrane</keyword>
<comment type="subcellular location">
    <subcellularLocation>
        <location evidence="1">Cell inner membrane</location>
        <topology evidence="1">Multi-pass membrane protein</topology>
    </subcellularLocation>
</comment>
<keyword evidence="2" id="KW-0813">Transport</keyword>
<evidence type="ECO:0000313" key="10">
    <source>
        <dbReference type="EMBL" id="EDM81915.1"/>
    </source>
</evidence>
<feature type="transmembrane region" description="Helical" evidence="9">
    <location>
        <begin position="134"/>
        <end position="156"/>
    </location>
</feature>
<protein>
    <submittedName>
        <fullName evidence="10">Uncharacterized protein</fullName>
    </submittedName>
</protein>
<keyword evidence="6 9" id="KW-1133">Transmembrane helix</keyword>
<keyword evidence="3" id="KW-1003">Cell membrane</keyword>
<organism evidence="10 11">
    <name type="scientific">Plesiocystis pacifica SIR-1</name>
    <dbReference type="NCBI Taxonomy" id="391625"/>
    <lineage>
        <taxon>Bacteria</taxon>
        <taxon>Pseudomonadati</taxon>
        <taxon>Myxococcota</taxon>
        <taxon>Polyangia</taxon>
        <taxon>Nannocystales</taxon>
        <taxon>Nannocystaceae</taxon>
        <taxon>Plesiocystis</taxon>
    </lineage>
</organism>
<evidence type="ECO:0000256" key="1">
    <source>
        <dbReference type="ARBA" id="ARBA00004429"/>
    </source>
</evidence>
<dbReference type="RefSeq" id="WP_006969090.1">
    <property type="nucleotide sequence ID" value="NZ_ABCS01000001.1"/>
</dbReference>
<keyword evidence="4" id="KW-0997">Cell inner membrane</keyword>
<dbReference type="Proteomes" id="UP000005801">
    <property type="component" value="Unassembled WGS sequence"/>
</dbReference>
<feature type="transmembrane region" description="Helical" evidence="9">
    <location>
        <begin position="176"/>
        <end position="197"/>
    </location>
</feature>
<sequence length="202" mass="21088">MDYLPFWLGGIALAGVALWMWILEGRTLGVTGQVTRIVDAFADPDGEAEAVEFSKRDPNDVLAALAAATAAELGVDLDAPKHDDSAGSRLDMQRHVPLPSRILFLLFIVLGSLTGGLLDGSFEGVRTSLAEGHAAFIGTGWQSWLLLLGGGVAVGFGTRMSGGCTSGHGLSGCSRIVPRSIVATMTFLGTAVLFTLVTKALM</sequence>
<dbReference type="OrthoDB" id="9814020at2"/>
<gene>
    <name evidence="10" type="ORF">PPSIR1_05593</name>
</gene>
<evidence type="ECO:0000256" key="3">
    <source>
        <dbReference type="ARBA" id="ARBA00022475"/>
    </source>
</evidence>
<proteinExistence type="inferred from homology"/>
<feature type="transmembrane region" description="Helical" evidence="9">
    <location>
        <begin position="102"/>
        <end position="122"/>
    </location>
</feature>
<evidence type="ECO:0000256" key="8">
    <source>
        <dbReference type="ARBA" id="ARBA00035655"/>
    </source>
</evidence>
<evidence type="ECO:0000256" key="6">
    <source>
        <dbReference type="ARBA" id="ARBA00022989"/>
    </source>
</evidence>
<dbReference type="Pfam" id="PF04143">
    <property type="entry name" value="Sulf_transp"/>
    <property type="match status" value="1"/>
</dbReference>
<dbReference type="PANTHER" id="PTHR30574">
    <property type="entry name" value="INNER MEMBRANE PROTEIN YEDE"/>
    <property type="match status" value="1"/>
</dbReference>
<dbReference type="STRING" id="391625.PPSIR1_05593"/>
<dbReference type="EMBL" id="ABCS01000001">
    <property type="protein sequence ID" value="EDM81915.1"/>
    <property type="molecule type" value="Genomic_DNA"/>
</dbReference>
<comment type="caution">
    <text evidence="10">The sequence shown here is derived from an EMBL/GenBank/DDBJ whole genome shotgun (WGS) entry which is preliminary data.</text>
</comment>
<dbReference type="InterPro" id="IPR007272">
    <property type="entry name" value="Sulf_transp_TsuA/YedE"/>
</dbReference>
<evidence type="ECO:0000256" key="2">
    <source>
        <dbReference type="ARBA" id="ARBA00022448"/>
    </source>
</evidence>
<evidence type="ECO:0000256" key="9">
    <source>
        <dbReference type="SAM" id="Phobius"/>
    </source>
</evidence>
<dbReference type="GO" id="GO:0005886">
    <property type="term" value="C:plasma membrane"/>
    <property type="evidence" value="ECO:0007669"/>
    <property type="project" value="UniProtKB-SubCell"/>
</dbReference>
<dbReference type="AlphaFoldDB" id="A6FX91"/>
<comment type="similarity">
    <text evidence="8">Belongs to the TsuA/YedE (TC 9.B.102) family.</text>
</comment>
<evidence type="ECO:0000256" key="5">
    <source>
        <dbReference type="ARBA" id="ARBA00022692"/>
    </source>
</evidence>